<evidence type="ECO:0000313" key="3">
    <source>
        <dbReference type="Proteomes" id="UP000663720"/>
    </source>
</evidence>
<evidence type="ECO:0000259" key="1">
    <source>
        <dbReference type="Pfam" id="PF12770"/>
    </source>
</evidence>
<accession>A0A975GEX8</accession>
<gene>
    <name evidence="2" type="ORF">dnl_09310</name>
</gene>
<dbReference type="Proteomes" id="UP000663720">
    <property type="component" value="Chromosome"/>
</dbReference>
<sequence>MTGMCLPIQRQAADSPRHELESLLITLSDDKYQFEKSPDIFKQSANKKWLIKQTGLLMKPLKNLVNLVVKSGTINFNENNELKQKANLYSKQLITLGHEAFNQFFEDNEAINLLIKKLAYRKTRNRLAAPCFCSNEIVFPWELFYPEYNDKNSHDNDPVKSFWGMQYPLGRNLTGKDIETHVIEQYPEANMLFGLYKNLPWARQDEWPRLKKLVMTDRGMIHVLGGDVGLCLAEDNTCDARELLKYLYNANHNMIHFACHCKQEPKDDSDNILLLSWVKCASHITDKCINGNVPSIRLSPRTFLNKRGTFSVQKPLVFLNACKSTGEIDDVTLDFNLPGKFVNCEAAAVIATICPVPDLFASAFANRFYELFLNDGIEIGEALRLTRLHFWEVYNNPLGLVYGLYSSPFYRVAIPLEQGGLI</sequence>
<dbReference type="EMBL" id="CP061799">
    <property type="protein sequence ID" value="QTA78701.1"/>
    <property type="molecule type" value="Genomic_DNA"/>
</dbReference>
<dbReference type="AlphaFoldDB" id="A0A975GEX8"/>
<dbReference type="Pfam" id="PF12770">
    <property type="entry name" value="CHAT"/>
    <property type="match status" value="1"/>
</dbReference>
<reference evidence="2" key="1">
    <citation type="journal article" date="2021" name="Microb. Physiol.">
        <title>Proteogenomic Insights into the Physiology of Marine, Sulfate-Reducing, Filamentous Desulfonema limicola and Desulfonema magnum.</title>
        <authorList>
            <person name="Schnaars V."/>
            <person name="Wohlbrand L."/>
            <person name="Scheve S."/>
            <person name="Hinrichs C."/>
            <person name="Reinhardt R."/>
            <person name="Rabus R."/>
        </authorList>
    </citation>
    <scope>NUCLEOTIDE SEQUENCE</scope>
    <source>
        <strain evidence="2">5ac10</strain>
    </source>
</reference>
<organism evidence="2 3">
    <name type="scientific">Desulfonema limicola</name>
    <dbReference type="NCBI Taxonomy" id="45656"/>
    <lineage>
        <taxon>Bacteria</taxon>
        <taxon>Pseudomonadati</taxon>
        <taxon>Thermodesulfobacteriota</taxon>
        <taxon>Desulfobacteria</taxon>
        <taxon>Desulfobacterales</taxon>
        <taxon>Desulfococcaceae</taxon>
        <taxon>Desulfonema</taxon>
    </lineage>
</organism>
<name>A0A975GEX8_9BACT</name>
<dbReference type="InterPro" id="IPR024983">
    <property type="entry name" value="CHAT_dom"/>
</dbReference>
<keyword evidence="3" id="KW-1185">Reference proteome</keyword>
<feature type="domain" description="CHAT" evidence="1">
    <location>
        <begin position="240"/>
        <end position="392"/>
    </location>
</feature>
<evidence type="ECO:0000313" key="2">
    <source>
        <dbReference type="EMBL" id="QTA78701.1"/>
    </source>
</evidence>
<protein>
    <submittedName>
        <fullName evidence="2">CHAT domain-containing protein</fullName>
    </submittedName>
</protein>
<proteinExistence type="predicted"/>
<dbReference type="KEGG" id="dli:dnl_09310"/>